<organism evidence="1 2">
    <name type="scientific">Stutzerimonas tarimensis</name>
    <dbReference type="NCBI Taxonomy" id="1507735"/>
    <lineage>
        <taxon>Bacteria</taxon>
        <taxon>Pseudomonadati</taxon>
        <taxon>Pseudomonadota</taxon>
        <taxon>Gammaproteobacteria</taxon>
        <taxon>Pseudomonadales</taxon>
        <taxon>Pseudomonadaceae</taxon>
        <taxon>Stutzerimonas</taxon>
    </lineage>
</organism>
<dbReference type="InterPro" id="IPR021848">
    <property type="entry name" value="HODM_asu-like"/>
</dbReference>
<evidence type="ECO:0000313" key="1">
    <source>
        <dbReference type="EMBL" id="MFC3609475.1"/>
    </source>
</evidence>
<dbReference type="Proteomes" id="UP001595630">
    <property type="component" value="Unassembled WGS sequence"/>
</dbReference>
<dbReference type="Pfam" id="PF11927">
    <property type="entry name" value="HODM_asu-like"/>
    <property type="match status" value="1"/>
</dbReference>
<accession>A0ABV7T8F6</accession>
<comment type="caution">
    <text evidence="1">The sequence shown here is derived from an EMBL/GenBank/DDBJ whole genome shotgun (WGS) entry which is preliminary data.</text>
</comment>
<sequence>MPVNMKPLETYRDDFTYRNSPQAIARFPFPFPEDQYMYSVNIEPAVSRDPGSVFEHLFDVDEHYVSEMAERALVLEKDPRRCLVMPHMAPAAWDLVEAIMTHLARDYPEHFSLTRDGDQWTWENHPLDICQRFTFGDPATLPCEPLEYITRQMQGDFAMLDQRDGDLYMDAGMVTCPADWSLAFDAGMSFKQWHAPVPMAPQMGVFDRALKYLLNIQVGAPVRRLNWTMTINPRLDTSSETLHEWGHERSLVTSDNVAGLVHLRVELQVMARMPRSNALMFSIRTYLISLEELVTNPAWAQRLHRVLRDLPDAIADYKGLTSYRQTVVDYLAQFDREAVPARAAG</sequence>
<reference evidence="2" key="1">
    <citation type="journal article" date="2019" name="Int. J. Syst. Evol. Microbiol.">
        <title>The Global Catalogue of Microorganisms (GCM) 10K type strain sequencing project: providing services to taxonomists for standard genome sequencing and annotation.</title>
        <authorList>
            <consortium name="The Broad Institute Genomics Platform"/>
            <consortium name="The Broad Institute Genome Sequencing Center for Infectious Disease"/>
            <person name="Wu L."/>
            <person name="Ma J."/>
        </authorList>
    </citation>
    <scope>NUCLEOTIDE SEQUENCE [LARGE SCALE GENOMIC DNA]</scope>
    <source>
        <strain evidence="2">KCTC 42447</strain>
    </source>
</reference>
<name>A0ABV7T8F6_9GAMM</name>
<proteinExistence type="predicted"/>
<dbReference type="EMBL" id="JBHRXZ010000027">
    <property type="protein sequence ID" value="MFC3609475.1"/>
    <property type="molecule type" value="Genomic_DNA"/>
</dbReference>
<protein>
    <submittedName>
        <fullName evidence="1">DUF3445 domain-containing protein</fullName>
    </submittedName>
</protein>
<dbReference type="RefSeq" id="WP_386367103.1">
    <property type="nucleotide sequence ID" value="NZ_JBHRXZ010000027.1"/>
</dbReference>
<keyword evidence="2" id="KW-1185">Reference proteome</keyword>
<gene>
    <name evidence="1" type="ORF">ACFOMF_17005</name>
</gene>
<evidence type="ECO:0000313" key="2">
    <source>
        <dbReference type="Proteomes" id="UP001595630"/>
    </source>
</evidence>